<evidence type="ECO:0000313" key="3">
    <source>
        <dbReference type="Proteomes" id="UP000249229"/>
    </source>
</evidence>
<evidence type="ECO:0000313" key="2">
    <source>
        <dbReference type="EMBL" id="PZQ62961.1"/>
    </source>
</evidence>
<reference evidence="2 3" key="1">
    <citation type="submission" date="2017-08" db="EMBL/GenBank/DDBJ databases">
        <title>Infants hospitalized years apart are colonized by the same room-sourced microbial strains.</title>
        <authorList>
            <person name="Brooks B."/>
            <person name="Olm M.R."/>
            <person name="Firek B.A."/>
            <person name="Baker R."/>
            <person name="Thomas B.C."/>
            <person name="Morowitz M.J."/>
            <person name="Banfield J.F."/>
        </authorList>
    </citation>
    <scope>NUCLEOTIDE SEQUENCE [LARGE SCALE GENOMIC DNA]</scope>
    <source>
        <strain evidence="2">S2_005_001_R1_22</strain>
    </source>
</reference>
<dbReference type="AlphaFoldDB" id="A0A2W5PAY8"/>
<dbReference type="Proteomes" id="UP000249229">
    <property type="component" value="Unassembled WGS sequence"/>
</dbReference>
<dbReference type="Pfam" id="PF04230">
    <property type="entry name" value="PS_pyruv_trans"/>
    <property type="match status" value="1"/>
</dbReference>
<name>A0A2W5PAY8_9SPHN</name>
<evidence type="ECO:0000259" key="1">
    <source>
        <dbReference type="Pfam" id="PF04230"/>
    </source>
</evidence>
<sequence>MTETPRKVGVLTFHRCINYGSYWQARCLTEGLRAMGHDAHLLDHHSDAVARAEWRCSFQPTLPQRTPAGDLPAYKAKGRRFLAAFDRLPQSPRFPLHRPEALPRYDAIVVGSDEVWNFRHPWYGGTPIFFGDGLRPDRLVSYAASFGNHDAHDGIGDEWAARLRRFTAVSVRDDNARRLVAGATGETPPLVLDPVLQFVERVPRAAAGDAEPYALVYGHGFPDWLAQAVRRWSARHGVRLLSIGYRNDWADVQEIDAGPQEFAARVAGASALVTNFFHGCVFALVGGTPFVTAPSSYRFNKVRDLVAALDARRHVVAPDTPDADYDALLGREPDRRVAANIDRLRATSRAFLSAALG</sequence>
<organism evidence="2 3">
    <name type="scientific">Sphingomonas taxi</name>
    <dbReference type="NCBI Taxonomy" id="1549858"/>
    <lineage>
        <taxon>Bacteria</taxon>
        <taxon>Pseudomonadati</taxon>
        <taxon>Pseudomonadota</taxon>
        <taxon>Alphaproteobacteria</taxon>
        <taxon>Sphingomonadales</taxon>
        <taxon>Sphingomonadaceae</taxon>
        <taxon>Sphingomonas</taxon>
    </lineage>
</organism>
<feature type="domain" description="Polysaccharide pyruvyl transferase" evidence="1">
    <location>
        <begin position="18"/>
        <end position="291"/>
    </location>
</feature>
<accession>A0A2W5PAY8</accession>
<gene>
    <name evidence="2" type="ORF">DI544_01885</name>
</gene>
<protein>
    <submittedName>
        <fullName evidence="2">Polysaccharide pyruvyl transferase</fullName>
    </submittedName>
</protein>
<keyword evidence="2" id="KW-0808">Transferase</keyword>
<dbReference type="GO" id="GO:0016740">
    <property type="term" value="F:transferase activity"/>
    <property type="evidence" value="ECO:0007669"/>
    <property type="project" value="UniProtKB-KW"/>
</dbReference>
<dbReference type="EMBL" id="QFQI01000001">
    <property type="protein sequence ID" value="PZQ62961.1"/>
    <property type="molecule type" value="Genomic_DNA"/>
</dbReference>
<comment type="caution">
    <text evidence="2">The sequence shown here is derived from an EMBL/GenBank/DDBJ whole genome shotgun (WGS) entry which is preliminary data.</text>
</comment>
<proteinExistence type="predicted"/>
<dbReference type="InterPro" id="IPR007345">
    <property type="entry name" value="Polysacch_pyruvyl_Trfase"/>
</dbReference>